<dbReference type="GO" id="GO:0005737">
    <property type="term" value="C:cytoplasm"/>
    <property type="evidence" value="ECO:0007669"/>
    <property type="project" value="TreeGrafter"/>
</dbReference>
<dbReference type="Pfam" id="PF07683">
    <property type="entry name" value="CobW_C"/>
    <property type="match status" value="1"/>
</dbReference>
<evidence type="ECO:0000256" key="4">
    <source>
        <dbReference type="ARBA" id="ARBA00034320"/>
    </source>
</evidence>
<dbReference type="InterPro" id="IPR051316">
    <property type="entry name" value="Zinc-reg_GTPase_activator"/>
</dbReference>
<dbReference type="InterPro" id="IPR027417">
    <property type="entry name" value="P-loop_NTPase"/>
</dbReference>
<comment type="similarity">
    <text evidence="4">Belongs to the SIMIBI class G3E GTPase family. ZNG1 subfamily.</text>
</comment>
<dbReference type="GO" id="GO:0000166">
    <property type="term" value="F:nucleotide binding"/>
    <property type="evidence" value="ECO:0007669"/>
    <property type="project" value="UniProtKB-KW"/>
</dbReference>
<feature type="domain" description="CobW/HypB/UreG nucleotide-binding" evidence="7">
    <location>
        <begin position="7"/>
        <end position="183"/>
    </location>
</feature>
<proteinExistence type="inferred from homology"/>
<evidence type="ECO:0000256" key="5">
    <source>
        <dbReference type="ARBA" id="ARBA00045658"/>
    </source>
</evidence>
<evidence type="ECO:0000256" key="2">
    <source>
        <dbReference type="ARBA" id="ARBA00022801"/>
    </source>
</evidence>
<dbReference type="EMBL" id="RJKX01000016">
    <property type="protein sequence ID" value="ROP83900.1"/>
    <property type="molecule type" value="Genomic_DNA"/>
</dbReference>
<reference evidence="9 10" key="1">
    <citation type="submission" date="2018-11" db="EMBL/GenBank/DDBJ databases">
        <title>Genomic Encyclopedia of Type Strains, Phase IV (KMG-IV): sequencing the most valuable type-strain genomes for metagenomic binning, comparative biology and taxonomic classification.</title>
        <authorList>
            <person name="Goeker M."/>
        </authorList>
    </citation>
    <scope>NUCLEOTIDE SEQUENCE [LARGE SCALE GENOMIC DNA]</scope>
    <source>
        <strain evidence="9 10">DSM 5900</strain>
    </source>
</reference>
<evidence type="ECO:0000256" key="1">
    <source>
        <dbReference type="ARBA" id="ARBA00022741"/>
    </source>
</evidence>
<gene>
    <name evidence="9" type="ORF">EDC65_4549</name>
</gene>
<name>A0A3N1KZ25_9PROT</name>
<comment type="caution">
    <text evidence="9">The sequence shown here is derived from an EMBL/GenBank/DDBJ whole genome shotgun (WGS) entry which is preliminary data.</text>
</comment>
<dbReference type="InterPro" id="IPR003495">
    <property type="entry name" value="CobW/HypB/UreG_nucleotide-bd"/>
</dbReference>
<dbReference type="GO" id="GO:0016787">
    <property type="term" value="F:hydrolase activity"/>
    <property type="evidence" value="ECO:0007669"/>
    <property type="project" value="UniProtKB-KW"/>
</dbReference>
<keyword evidence="2" id="KW-0378">Hydrolase</keyword>
<dbReference type="PANTHER" id="PTHR13748">
    <property type="entry name" value="COBW-RELATED"/>
    <property type="match status" value="1"/>
</dbReference>
<comment type="function">
    <text evidence="5">Zinc chaperone that directly transfers zinc cofactor to target proteins, thereby activating them. Zinc is transferred from the CXCC motif in the GTPase domain to the zinc binding site in target proteins in a process requiring GTP hydrolysis.</text>
</comment>
<dbReference type="RefSeq" id="WP_123693825.1">
    <property type="nucleotide sequence ID" value="NZ_AP019700.1"/>
</dbReference>
<feature type="domain" description="CobW C-terminal" evidence="8">
    <location>
        <begin position="237"/>
        <end position="310"/>
    </location>
</feature>
<accession>A0A3N1KZ25</accession>
<keyword evidence="1" id="KW-0547">Nucleotide-binding</keyword>
<dbReference type="AlphaFoldDB" id="A0A3N1KZ25"/>
<dbReference type="Pfam" id="PF02492">
    <property type="entry name" value="cobW"/>
    <property type="match status" value="1"/>
</dbReference>
<dbReference type="SUPFAM" id="SSF52540">
    <property type="entry name" value="P-loop containing nucleoside triphosphate hydrolases"/>
    <property type="match status" value="1"/>
</dbReference>
<evidence type="ECO:0000259" key="8">
    <source>
        <dbReference type="Pfam" id="PF07683"/>
    </source>
</evidence>
<dbReference type="Gene3D" id="3.40.50.300">
    <property type="entry name" value="P-loop containing nucleotide triphosphate hydrolases"/>
    <property type="match status" value="1"/>
</dbReference>
<keyword evidence="10" id="KW-1185">Reference proteome</keyword>
<protein>
    <submittedName>
        <fullName evidence="9">G3E family GTPase</fullName>
    </submittedName>
</protein>
<comment type="catalytic activity">
    <reaction evidence="6">
        <text>GTP + H2O = GDP + phosphate + H(+)</text>
        <dbReference type="Rhea" id="RHEA:19669"/>
        <dbReference type="ChEBI" id="CHEBI:15377"/>
        <dbReference type="ChEBI" id="CHEBI:15378"/>
        <dbReference type="ChEBI" id="CHEBI:37565"/>
        <dbReference type="ChEBI" id="CHEBI:43474"/>
        <dbReference type="ChEBI" id="CHEBI:58189"/>
    </reaction>
    <physiologicalReaction direction="left-to-right" evidence="6">
        <dbReference type="Rhea" id="RHEA:19670"/>
    </physiologicalReaction>
</comment>
<dbReference type="PANTHER" id="PTHR13748:SF62">
    <property type="entry name" value="COBW DOMAIN-CONTAINING PROTEIN"/>
    <property type="match status" value="1"/>
</dbReference>
<dbReference type="OrthoDB" id="9808822at2"/>
<evidence type="ECO:0000256" key="3">
    <source>
        <dbReference type="ARBA" id="ARBA00023186"/>
    </source>
</evidence>
<sequence length="322" mass="32708">MAGTDFHILCGFLGSGKTTLLLDFLAGQDAADTAVLVNDVGRIDVDGAVVGRSSTGLPVAMLPNGCVCCSIGNELVASVETLVADRDDAGLPPFRRMILECSGLSRPGPIVRSLGDLGRHDFRVRVLATFDAGQGAAHAVHFEEAAAQLAAAQTIVLSKLDLDGAGPVEAAAAAARAINPFARLVAEPDRAARAAAAFTGHGPSAAVPPAPTVVGLRGLLHPRIAVFLATVPPGRPWEAIAHWIEDLAARCGDRLLRVKGLVAVAGVDGPVLVQGVGTIFSPPVRMPPGSGGDLGSVVVIAHDLSAVDLAATCAPHGVTIGQ</sequence>
<dbReference type="Proteomes" id="UP000278222">
    <property type="component" value="Unassembled WGS sequence"/>
</dbReference>
<keyword evidence="3" id="KW-0143">Chaperone</keyword>
<dbReference type="SUPFAM" id="SSF90002">
    <property type="entry name" value="Hypothetical protein YjiA, C-terminal domain"/>
    <property type="match status" value="1"/>
</dbReference>
<dbReference type="InterPro" id="IPR011629">
    <property type="entry name" value="CobW-like_C"/>
</dbReference>
<evidence type="ECO:0000256" key="6">
    <source>
        <dbReference type="ARBA" id="ARBA00049117"/>
    </source>
</evidence>
<organism evidence="9 10">
    <name type="scientific">Stella humosa</name>
    <dbReference type="NCBI Taxonomy" id="94"/>
    <lineage>
        <taxon>Bacteria</taxon>
        <taxon>Pseudomonadati</taxon>
        <taxon>Pseudomonadota</taxon>
        <taxon>Alphaproteobacteria</taxon>
        <taxon>Rhodospirillales</taxon>
        <taxon>Stellaceae</taxon>
        <taxon>Stella</taxon>
    </lineage>
</organism>
<evidence type="ECO:0000313" key="9">
    <source>
        <dbReference type="EMBL" id="ROP83900.1"/>
    </source>
</evidence>
<evidence type="ECO:0000259" key="7">
    <source>
        <dbReference type="Pfam" id="PF02492"/>
    </source>
</evidence>
<dbReference type="Gene3D" id="3.30.1220.10">
    <property type="entry name" value="CobW-like, C-terminal domain"/>
    <property type="match status" value="1"/>
</dbReference>
<evidence type="ECO:0000313" key="10">
    <source>
        <dbReference type="Proteomes" id="UP000278222"/>
    </source>
</evidence>
<dbReference type="InterPro" id="IPR036627">
    <property type="entry name" value="CobW-likC_sf"/>
</dbReference>